<keyword evidence="2" id="KW-0560">Oxidoreductase</keyword>
<protein>
    <submittedName>
        <fullName evidence="4">SDR family NAD(P)-dependent oxidoreductase</fullName>
    </submittedName>
</protein>
<evidence type="ECO:0000256" key="1">
    <source>
        <dbReference type="ARBA" id="ARBA00006484"/>
    </source>
</evidence>
<dbReference type="PANTHER" id="PTHR44196:SF2">
    <property type="entry name" value="SHORT-CHAIN DEHYDROGENASE-RELATED"/>
    <property type="match status" value="1"/>
</dbReference>
<evidence type="ECO:0000313" key="5">
    <source>
        <dbReference type="Proteomes" id="UP000295511"/>
    </source>
</evidence>
<dbReference type="InterPro" id="IPR036291">
    <property type="entry name" value="NAD(P)-bd_dom_sf"/>
</dbReference>
<dbReference type="OrthoDB" id="9797538at2"/>
<dbReference type="PRINTS" id="PR00080">
    <property type="entry name" value="SDRFAMILY"/>
</dbReference>
<evidence type="ECO:0000256" key="3">
    <source>
        <dbReference type="RuleBase" id="RU000363"/>
    </source>
</evidence>
<sequence>MTTKADAITALVTGASAGMGAEFSRQLAQDGHHLILVARDEGRLRAEAEVLERDYSITAEVLPADLTTDAGVAAVVARLQDASRPVEVLVNNAGIGLLEPFEKNDVEDEKRHLRLHVQTPLELCHAALQGMLERGSGRIINVASVAAFANRGSYSAAKAWQVSFSRWANLAYAGRGVKVTAVCPGFVHTEFHQRMSMDKRAIPGFLWLNAENVVREGLEDNARGKGISVPSKRYKVLTTVMRFVPAKFTSGPARRRLE</sequence>
<dbReference type="Pfam" id="PF00106">
    <property type="entry name" value="adh_short"/>
    <property type="match status" value="1"/>
</dbReference>
<dbReference type="Proteomes" id="UP000295511">
    <property type="component" value="Unassembled WGS sequence"/>
</dbReference>
<dbReference type="RefSeq" id="WP_133203457.1">
    <property type="nucleotide sequence ID" value="NZ_SMRU01000006.1"/>
</dbReference>
<comment type="similarity">
    <text evidence="1 3">Belongs to the short-chain dehydrogenases/reductases (SDR) family.</text>
</comment>
<dbReference type="Gene3D" id="3.40.50.720">
    <property type="entry name" value="NAD(P)-binding Rossmann-like Domain"/>
    <property type="match status" value="1"/>
</dbReference>
<dbReference type="GO" id="GO:0016491">
    <property type="term" value="F:oxidoreductase activity"/>
    <property type="evidence" value="ECO:0007669"/>
    <property type="project" value="UniProtKB-KW"/>
</dbReference>
<dbReference type="SUPFAM" id="SSF51735">
    <property type="entry name" value="NAD(P)-binding Rossmann-fold domains"/>
    <property type="match status" value="1"/>
</dbReference>
<dbReference type="InterPro" id="IPR002347">
    <property type="entry name" value="SDR_fam"/>
</dbReference>
<proteinExistence type="inferred from homology"/>
<dbReference type="EMBL" id="SMRU01000006">
    <property type="protein sequence ID" value="TDF98471.1"/>
    <property type="molecule type" value="Genomic_DNA"/>
</dbReference>
<dbReference type="GO" id="GO:0016020">
    <property type="term" value="C:membrane"/>
    <property type="evidence" value="ECO:0007669"/>
    <property type="project" value="TreeGrafter"/>
</dbReference>
<gene>
    <name evidence="4" type="ORF">E1809_06760</name>
</gene>
<dbReference type="PIRSF" id="PIRSF000126">
    <property type="entry name" value="11-beta-HSD1"/>
    <property type="match status" value="1"/>
</dbReference>
<dbReference type="PRINTS" id="PR00081">
    <property type="entry name" value="GDHRDH"/>
</dbReference>
<keyword evidence="5" id="KW-1185">Reference proteome</keyword>
<dbReference type="PANTHER" id="PTHR44196">
    <property type="entry name" value="DEHYDROGENASE/REDUCTASE SDR FAMILY MEMBER 7B"/>
    <property type="match status" value="1"/>
</dbReference>
<organism evidence="4 5">
    <name type="scientific">Arthrobacter terricola</name>
    <dbReference type="NCBI Taxonomy" id="2547396"/>
    <lineage>
        <taxon>Bacteria</taxon>
        <taxon>Bacillati</taxon>
        <taxon>Actinomycetota</taxon>
        <taxon>Actinomycetes</taxon>
        <taxon>Micrococcales</taxon>
        <taxon>Micrococcaceae</taxon>
        <taxon>Arthrobacter</taxon>
    </lineage>
</organism>
<evidence type="ECO:0000313" key="4">
    <source>
        <dbReference type="EMBL" id="TDF98471.1"/>
    </source>
</evidence>
<dbReference type="CDD" id="cd05233">
    <property type="entry name" value="SDR_c"/>
    <property type="match status" value="1"/>
</dbReference>
<name>A0A4R5KRT5_9MICC</name>
<reference evidence="4 5" key="1">
    <citation type="submission" date="2019-03" db="EMBL/GenBank/DDBJ databases">
        <title>Whole genome sequence of Arthrobacter sp JH1-1.</title>
        <authorList>
            <person name="Trinh H.N."/>
        </authorList>
    </citation>
    <scope>NUCLEOTIDE SEQUENCE [LARGE SCALE GENOMIC DNA]</scope>
    <source>
        <strain evidence="4 5">JH1-1</strain>
    </source>
</reference>
<dbReference type="AlphaFoldDB" id="A0A4R5KRT5"/>
<accession>A0A4R5KRT5</accession>
<comment type="caution">
    <text evidence="4">The sequence shown here is derived from an EMBL/GenBank/DDBJ whole genome shotgun (WGS) entry which is preliminary data.</text>
</comment>
<evidence type="ECO:0000256" key="2">
    <source>
        <dbReference type="ARBA" id="ARBA00023002"/>
    </source>
</evidence>